<keyword evidence="3" id="KW-1185">Reference proteome</keyword>
<sequence length="295" mass="34543">MVLKQVLEDFSLISGLHINSSKSQIYLGDVKTEEKQAIIDGFHLTEGTFPLKYLGVPLRPTKWKAEDYGIIVDKIKQRLHTWSSRHLSFAGKAQLIHYVLLGLRNYWMSIFVLPHSVTKEVEKLCRGFLWGMNGNRSKIHVASWEKVCLPKAYGGLSFKNGRFWDYELKSDTSWYWRKLCHLREKFKRADILKAGAKDRFKTNWLCNTSLVQNQVNYHKAIWSSTIVPKHRFILWQVVNSHLLTRDKLVRFQIELSSTLCPMCEAELETHEHIFFSCVLSSRVLEMVFNWMGYRG</sequence>
<dbReference type="EnsemblPlants" id="evm.model.01.1934">
    <property type="protein sequence ID" value="cds.evm.model.01.1934"/>
    <property type="gene ID" value="evm.TU.01.1934"/>
</dbReference>
<organism evidence="2 3">
    <name type="scientific">Cannabis sativa</name>
    <name type="common">Hemp</name>
    <name type="synonym">Marijuana</name>
    <dbReference type="NCBI Taxonomy" id="3483"/>
    <lineage>
        <taxon>Eukaryota</taxon>
        <taxon>Viridiplantae</taxon>
        <taxon>Streptophyta</taxon>
        <taxon>Embryophyta</taxon>
        <taxon>Tracheophyta</taxon>
        <taxon>Spermatophyta</taxon>
        <taxon>Magnoliopsida</taxon>
        <taxon>eudicotyledons</taxon>
        <taxon>Gunneridae</taxon>
        <taxon>Pentapetalae</taxon>
        <taxon>rosids</taxon>
        <taxon>fabids</taxon>
        <taxon>Rosales</taxon>
        <taxon>Cannabaceae</taxon>
        <taxon>Cannabis</taxon>
    </lineage>
</organism>
<evidence type="ECO:0000313" key="3">
    <source>
        <dbReference type="Proteomes" id="UP000596661"/>
    </source>
</evidence>
<protein>
    <recommendedName>
        <fullName evidence="1">Reverse transcriptase zinc-binding domain-containing protein</fullName>
    </recommendedName>
</protein>
<dbReference type="AlphaFoldDB" id="A0A803NJ41"/>
<dbReference type="EMBL" id="UZAU01000053">
    <property type="status" value="NOT_ANNOTATED_CDS"/>
    <property type="molecule type" value="Genomic_DNA"/>
</dbReference>
<evidence type="ECO:0000259" key="1">
    <source>
        <dbReference type="Pfam" id="PF13966"/>
    </source>
</evidence>
<reference evidence="2" key="2">
    <citation type="submission" date="2021-03" db="UniProtKB">
        <authorList>
            <consortium name="EnsemblPlants"/>
        </authorList>
    </citation>
    <scope>IDENTIFICATION</scope>
</reference>
<feature type="domain" description="Reverse transcriptase zinc-binding" evidence="1">
    <location>
        <begin position="212"/>
        <end position="282"/>
    </location>
</feature>
<dbReference type="Proteomes" id="UP000596661">
    <property type="component" value="Chromosome 1"/>
</dbReference>
<dbReference type="OMA" id="THEHIFF"/>
<dbReference type="PANTHER" id="PTHR33116">
    <property type="entry name" value="REVERSE TRANSCRIPTASE ZINC-BINDING DOMAIN-CONTAINING PROTEIN-RELATED-RELATED"/>
    <property type="match status" value="1"/>
</dbReference>
<name>A0A803NJ41_CANSA</name>
<reference evidence="2" key="1">
    <citation type="submission" date="2018-11" db="EMBL/GenBank/DDBJ databases">
        <authorList>
            <person name="Grassa J C."/>
        </authorList>
    </citation>
    <scope>NUCLEOTIDE SEQUENCE [LARGE SCALE GENOMIC DNA]</scope>
</reference>
<dbReference type="Gramene" id="evm.model.01.1934">
    <property type="protein sequence ID" value="cds.evm.model.01.1934"/>
    <property type="gene ID" value="evm.TU.01.1934"/>
</dbReference>
<proteinExistence type="predicted"/>
<dbReference type="PANTHER" id="PTHR33116:SF84">
    <property type="entry name" value="RNA-DIRECTED DNA POLYMERASE"/>
    <property type="match status" value="1"/>
</dbReference>
<dbReference type="Pfam" id="PF13966">
    <property type="entry name" value="zf-RVT"/>
    <property type="match status" value="1"/>
</dbReference>
<dbReference type="InterPro" id="IPR026960">
    <property type="entry name" value="RVT-Znf"/>
</dbReference>
<evidence type="ECO:0000313" key="2">
    <source>
        <dbReference type="EnsemblPlants" id="cds.evm.model.01.1934"/>
    </source>
</evidence>
<accession>A0A803NJ41</accession>